<dbReference type="EMBL" id="CP147711">
    <property type="protein sequence ID" value="WXC83060.1"/>
    <property type="molecule type" value="Genomic_DNA"/>
</dbReference>
<evidence type="ECO:0000259" key="1">
    <source>
        <dbReference type="Pfam" id="PF00884"/>
    </source>
</evidence>
<protein>
    <submittedName>
        <fullName evidence="2">Arylsulfatase</fullName>
    </submittedName>
</protein>
<gene>
    <name evidence="2" type="ORF">HAP48_029670</name>
    <name evidence="3" type="ORF">WDK88_16470</name>
</gene>
<feature type="domain" description="Sulfatase N-terminal" evidence="1">
    <location>
        <begin position="64"/>
        <end position="408"/>
    </location>
</feature>
<dbReference type="InterPro" id="IPR017850">
    <property type="entry name" value="Alkaline_phosphatase_core_sf"/>
</dbReference>
<accession>A0A974A3H5</accession>
<dbReference type="CDD" id="cd16142">
    <property type="entry name" value="ARS_like"/>
    <property type="match status" value="1"/>
</dbReference>
<dbReference type="InterPro" id="IPR052701">
    <property type="entry name" value="GAG_Ulvan_Degrading_Sulfatases"/>
</dbReference>
<dbReference type="SUPFAM" id="SSF53649">
    <property type="entry name" value="Alkaline phosphatase-like"/>
    <property type="match status" value="1"/>
</dbReference>
<dbReference type="AlphaFoldDB" id="A0A974A3H5"/>
<dbReference type="InterPro" id="IPR000917">
    <property type="entry name" value="Sulfatase_N"/>
</dbReference>
<proteinExistence type="predicted"/>
<name>A0A974A3H5_9BRAD</name>
<reference evidence="3" key="2">
    <citation type="journal article" date="2021" name="Int. J. Syst. Evol. Microbiol.">
        <title>Bradyrhizobium septentrionale sp. nov. (sv. septentrionale) and Bradyrhizobium quebecense sp. nov. (sv. septentrionale) associated with legumes native to Canada possess rearranged symbiosis genes and numerous insertion sequences.</title>
        <authorList>
            <person name="Bromfield E.S.P."/>
            <person name="Cloutier S."/>
        </authorList>
    </citation>
    <scope>NUCLEOTIDE SEQUENCE</scope>
    <source>
        <strain evidence="3">5S5</strain>
    </source>
</reference>
<reference evidence="2" key="1">
    <citation type="submission" date="2020-06" db="EMBL/GenBank/DDBJ databases">
        <title>Whole Genome Sequence of Bradyrhizobium sp. Strain 1S1.</title>
        <authorList>
            <person name="Bromfield E.S.P."/>
            <person name="Cloutier S."/>
        </authorList>
    </citation>
    <scope>NUCLEOTIDE SEQUENCE [LARGE SCALE GENOMIC DNA]</scope>
    <source>
        <strain evidence="2">1S1</strain>
    </source>
</reference>
<dbReference type="EMBL" id="JAAOLE020000001">
    <property type="protein sequence ID" value="NVI47053.1"/>
    <property type="molecule type" value="Genomic_DNA"/>
</dbReference>
<dbReference type="InterPro" id="IPR006311">
    <property type="entry name" value="TAT_signal"/>
</dbReference>
<dbReference type="PANTHER" id="PTHR43751">
    <property type="entry name" value="SULFATASE"/>
    <property type="match status" value="1"/>
</dbReference>
<dbReference type="Pfam" id="PF00884">
    <property type="entry name" value="Sulfatase"/>
    <property type="match status" value="1"/>
</dbReference>
<evidence type="ECO:0000313" key="2">
    <source>
        <dbReference type="EMBL" id="NVI47053.1"/>
    </source>
</evidence>
<dbReference type="RefSeq" id="WP_166206935.1">
    <property type="nucleotide sequence ID" value="NZ_CP088285.1"/>
</dbReference>
<sequence>MSNETRNRSQTEAEQAINRRNLLLGTSSLVAAAALTSDALAQAQKAAPAPAASPAAAAASGRKPNILIIFGDDIGQTNLSAYSFGLMGYRTPNIDRVAKEGMMFTDYYAEQSCTAGRSSFITGQCTLRTGLSKVGVPGATVGLQARDVTIAQVLKPLGYATGQFGKNHLGDRNEYLPTVHGFDEFYGNLYHLNAEEDPENWFYPKDPGFFDKFGPRGVLRCKASERDDPTEQPRWGRVGKQTIEDTGPLSKKRMETIDDETSAAAVDFMRRQVQANTPFFCWFNSTRMHFRTHVRAEHRDKPGLTSRTEYADGMIEHDATIGTILKALDDLGVANDTIVLYTTDNGPHQNSWPDAGTTPFRSEKNTNWEGAFRVPCMIRWPGRIQPGSVSNEMVSGLDWFPTLMAAAGDTEIKQKLLNGYNVGGKTFKVHLDGYNQLPYLTGQQDRGARKEFIYFNDDGDVVAMRYENWKAVFEEQRVNGTMRIWAEPFTKLRVPKFFNLRSDPYERADVTSNTYYDWFMSDAAGAFLASSAVVGDFLATFKDYPPSQRPSSFSIDQLVEKMQKSFEVTQ</sequence>
<dbReference type="PANTHER" id="PTHR43751:SF2">
    <property type="entry name" value="SULFATASE N-TERMINAL DOMAIN-CONTAINING PROTEIN"/>
    <property type="match status" value="1"/>
</dbReference>
<organism evidence="2">
    <name type="scientific">Bradyrhizobium septentrionale</name>
    <dbReference type="NCBI Taxonomy" id="1404411"/>
    <lineage>
        <taxon>Bacteria</taxon>
        <taxon>Pseudomonadati</taxon>
        <taxon>Pseudomonadota</taxon>
        <taxon>Alphaproteobacteria</taxon>
        <taxon>Hyphomicrobiales</taxon>
        <taxon>Nitrobacteraceae</taxon>
        <taxon>Bradyrhizobium</taxon>
    </lineage>
</organism>
<dbReference type="Proteomes" id="UP001432046">
    <property type="component" value="Chromosome"/>
</dbReference>
<reference evidence="3" key="3">
    <citation type="submission" date="2024-03" db="EMBL/GenBank/DDBJ databases">
        <authorList>
            <person name="Bromfield E.S.P."/>
            <person name="Cloutier S."/>
        </authorList>
    </citation>
    <scope>NUCLEOTIDE SEQUENCE</scope>
    <source>
        <strain evidence="3">5S5</strain>
    </source>
</reference>
<dbReference type="Gene3D" id="3.30.1120.10">
    <property type="match status" value="1"/>
</dbReference>
<dbReference type="PROSITE" id="PS51318">
    <property type="entry name" value="TAT"/>
    <property type="match status" value="1"/>
</dbReference>
<dbReference type="Gene3D" id="3.40.720.10">
    <property type="entry name" value="Alkaline Phosphatase, subunit A"/>
    <property type="match status" value="1"/>
</dbReference>
<evidence type="ECO:0000313" key="3">
    <source>
        <dbReference type="EMBL" id="WXC83060.1"/>
    </source>
</evidence>
<keyword evidence="4" id="KW-1185">Reference proteome</keyword>
<evidence type="ECO:0000313" key="4">
    <source>
        <dbReference type="Proteomes" id="UP001432046"/>
    </source>
</evidence>